<dbReference type="EMBL" id="JARBFT010000003">
    <property type="protein sequence ID" value="MDE1514325.1"/>
    <property type="molecule type" value="Genomic_DNA"/>
</dbReference>
<dbReference type="Proteomes" id="UP001216189">
    <property type="component" value="Unassembled WGS sequence"/>
</dbReference>
<evidence type="ECO:0000313" key="1">
    <source>
        <dbReference type="EMBL" id="MDE1514325.1"/>
    </source>
</evidence>
<accession>A0ABT5UY31</accession>
<sequence>MYSVIGTCDWCKQAKPLIKHQYLDGKAHYSCASCNELARLDVRQFNLAEMALRNTQQAIR</sequence>
<reference evidence="1 2" key="1">
    <citation type="submission" date="2023-02" db="EMBL/GenBank/DDBJ databases">
        <title>Vibrio intestini sp. nov., a close relative of Vibrio cholerae isolated from the intestine of Healthy Culter dabryi.</title>
        <authorList>
            <person name="Wu N."/>
        </authorList>
    </citation>
    <scope>NUCLEOTIDE SEQUENCE [LARGE SCALE GENOMIC DNA]</scope>
    <source>
        <strain evidence="1 2">DSL-7</strain>
    </source>
</reference>
<keyword evidence="2" id="KW-1185">Reference proteome</keyword>
<name>A0ABT5UY31_9VIBR</name>
<protein>
    <submittedName>
        <fullName evidence="1">Uncharacterized protein</fullName>
    </submittedName>
</protein>
<proteinExistence type="predicted"/>
<evidence type="ECO:0000313" key="2">
    <source>
        <dbReference type="Proteomes" id="UP001216189"/>
    </source>
</evidence>
<dbReference type="RefSeq" id="WP_274722015.1">
    <property type="nucleotide sequence ID" value="NZ_JARBFT010000003.1"/>
</dbReference>
<comment type="caution">
    <text evidence="1">The sequence shown here is derived from an EMBL/GenBank/DDBJ whole genome shotgun (WGS) entry which is preliminary data.</text>
</comment>
<gene>
    <name evidence="1" type="ORF">PUN32_04765</name>
</gene>
<organism evidence="1 2">
    <name type="scientific">Vibrio chanodichtyis</name>
    <dbReference type="NCBI Taxonomy" id="3027932"/>
    <lineage>
        <taxon>Bacteria</taxon>
        <taxon>Pseudomonadati</taxon>
        <taxon>Pseudomonadota</taxon>
        <taxon>Gammaproteobacteria</taxon>
        <taxon>Vibrionales</taxon>
        <taxon>Vibrionaceae</taxon>
        <taxon>Vibrio</taxon>
    </lineage>
</organism>